<evidence type="ECO:0000313" key="2">
    <source>
        <dbReference type="Proteomes" id="UP000325081"/>
    </source>
</evidence>
<dbReference type="OrthoDB" id="1291327at2759"/>
<sequence length="155" mass="17683">MTTLETPAATTSQTPSPADLRRVPLHLAADIWYIACRRRRRWTGTCDGVYNEDSGDGVRVKAGLRYHLRKSEPSRRQVLPLTRGSWSSSQILKGSIWNEIGRGDCGVYVAAYAEYFVSDEIIDVETFDIDIERLRFSYLLYNHGRIKQQKQAKTA</sequence>
<dbReference type="EMBL" id="BKCP01012514">
    <property type="protein sequence ID" value="GER56180.1"/>
    <property type="molecule type" value="Genomic_DNA"/>
</dbReference>
<comment type="caution">
    <text evidence="1">The sequence shown here is derived from an EMBL/GenBank/DDBJ whole genome shotgun (WGS) entry which is preliminary data.</text>
</comment>
<reference evidence="2" key="1">
    <citation type="journal article" date="2019" name="Curr. Biol.">
        <title>Genome Sequence of Striga asiatica Provides Insight into the Evolution of Plant Parasitism.</title>
        <authorList>
            <person name="Yoshida S."/>
            <person name="Kim S."/>
            <person name="Wafula E.K."/>
            <person name="Tanskanen J."/>
            <person name="Kim Y.M."/>
            <person name="Honaas L."/>
            <person name="Yang Z."/>
            <person name="Spallek T."/>
            <person name="Conn C.E."/>
            <person name="Ichihashi Y."/>
            <person name="Cheong K."/>
            <person name="Cui S."/>
            <person name="Der J.P."/>
            <person name="Gundlach H."/>
            <person name="Jiao Y."/>
            <person name="Hori C."/>
            <person name="Ishida J.K."/>
            <person name="Kasahara H."/>
            <person name="Kiba T."/>
            <person name="Kim M.S."/>
            <person name="Koo N."/>
            <person name="Laohavisit A."/>
            <person name="Lee Y.H."/>
            <person name="Lumba S."/>
            <person name="McCourt P."/>
            <person name="Mortimer J.C."/>
            <person name="Mutuku J.M."/>
            <person name="Nomura T."/>
            <person name="Sasaki-Sekimoto Y."/>
            <person name="Seto Y."/>
            <person name="Wang Y."/>
            <person name="Wakatake T."/>
            <person name="Sakakibara H."/>
            <person name="Demura T."/>
            <person name="Yamaguchi S."/>
            <person name="Yoneyama K."/>
            <person name="Manabe R.I."/>
            <person name="Nelson D.C."/>
            <person name="Schulman A.H."/>
            <person name="Timko M.P."/>
            <person name="dePamphilis C.W."/>
            <person name="Choi D."/>
            <person name="Shirasu K."/>
        </authorList>
    </citation>
    <scope>NUCLEOTIDE SEQUENCE [LARGE SCALE GENOMIC DNA]</scope>
    <source>
        <strain evidence="2">cv. UVA1</strain>
    </source>
</reference>
<dbReference type="SUPFAM" id="SSF54001">
    <property type="entry name" value="Cysteine proteinases"/>
    <property type="match status" value="1"/>
</dbReference>
<gene>
    <name evidence="1" type="ORF">STAS_33896</name>
</gene>
<organism evidence="1 2">
    <name type="scientific">Striga asiatica</name>
    <name type="common">Asiatic witchweed</name>
    <name type="synonym">Buchnera asiatica</name>
    <dbReference type="NCBI Taxonomy" id="4170"/>
    <lineage>
        <taxon>Eukaryota</taxon>
        <taxon>Viridiplantae</taxon>
        <taxon>Streptophyta</taxon>
        <taxon>Embryophyta</taxon>
        <taxon>Tracheophyta</taxon>
        <taxon>Spermatophyta</taxon>
        <taxon>Magnoliopsida</taxon>
        <taxon>eudicotyledons</taxon>
        <taxon>Gunneridae</taxon>
        <taxon>Pentapetalae</taxon>
        <taxon>asterids</taxon>
        <taxon>lamiids</taxon>
        <taxon>Lamiales</taxon>
        <taxon>Orobanchaceae</taxon>
        <taxon>Buchnereae</taxon>
        <taxon>Striga</taxon>
    </lineage>
</organism>
<dbReference type="Gene3D" id="3.40.395.10">
    <property type="entry name" value="Adenoviral Proteinase, Chain A"/>
    <property type="match status" value="1"/>
</dbReference>
<protein>
    <submittedName>
        <fullName evidence="1">Transcription factor Ovo-like 2</fullName>
    </submittedName>
</protein>
<dbReference type="InterPro" id="IPR038765">
    <property type="entry name" value="Papain-like_cys_pep_sf"/>
</dbReference>
<name>A0A5A7RG54_STRAF</name>
<dbReference type="Proteomes" id="UP000325081">
    <property type="component" value="Unassembled WGS sequence"/>
</dbReference>
<accession>A0A5A7RG54</accession>
<proteinExistence type="predicted"/>
<keyword evidence="2" id="KW-1185">Reference proteome</keyword>
<evidence type="ECO:0000313" key="1">
    <source>
        <dbReference type="EMBL" id="GER56180.1"/>
    </source>
</evidence>
<dbReference type="AlphaFoldDB" id="A0A5A7RG54"/>